<reference evidence="1 2" key="1">
    <citation type="journal article" date="2012" name="J. Bacteriol.">
        <title>Genome sequence of the cycloprodigiosin-producing bacterial strain Pseudoalteromonas rubra ATCC 29570(T).</title>
        <authorList>
            <person name="Xie B.B."/>
            <person name="Shu Y.L."/>
            <person name="Qin Q.L."/>
            <person name="Rong J.C."/>
            <person name="Zhang X.Y."/>
            <person name="Chen X.L."/>
            <person name="Zhou B.C."/>
            <person name="Zhang Y.Z."/>
        </authorList>
    </citation>
    <scope>NUCLEOTIDE SEQUENCE [LARGE SCALE GENOMIC DNA]</scope>
    <source>
        <strain evidence="1 2">DSM 6842</strain>
    </source>
</reference>
<evidence type="ECO:0000313" key="2">
    <source>
        <dbReference type="Proteomes" id="UP000016480"/>
    </source>
</evidence>
<dbReference type="Proteomes" id="UP000016480">
    <property type="component" value="Unassembled WGS sequence"/>
</dbReference>
<dbReference type="EMBL" id="AHCD03000032">
    <property type="protein sequence ID" value="KAF7787212.1"/>
    <property type="molecule type" value="Genomic_DNA"/>
</dbReference>
<protein>
    <submittedName>
        <fullName evidence="1">Uncharacterized protein</fullName>
    </submittedName>
</protein>
<name>A0A8T0CAW6_9GAMM</name>
<evidence type="ECO:0000313" key="1">
    <source>
        <dbReference type="EMBL" id="KAF7787212.1"/>
    </source>
</evidence>
<organism evidence="1 2">
    <name type="scientific">Pseudoalteromonas rubra</name>
    <dbReference type="NCBI Taxonomy" id="43658"/>
    <lineage>
        <taxon>Bacteria</taxon>
        <taxon>Pseudomonadati</taxon>
        <taxon>Pseudomonadota</taxon>
        <taxon>Gammaproteobacteria</taxon>
        <taxon>Alteromonadales</taxon>
        <taxon>Pseudoalteromonadaceae</taxon>
        <taxon>Pseudoalteromonas</taxon>
    </lineage>
</organism>
<gene>
    <name evidence="1" type="ORF">PRUB_a4388</name>
</gene>
<accession>A0A8T0CAW6</accession>
<sequence length="165" mass="18107">MVGYELTEIALLNEAVTLFSVVTTKAGFIIWLTDSTVDEQDVKALRKALKDSKGPGNFRNLFLHSPGGHKDGMKLTPVSEVAAKDEFLIIKEVSRDDLLGSHRLPPQLMGVVLGNVGGFGGSARATEVFDANEMECIRMSLLSIDDREGEEIIRFSKYKLAVSYT</sequence>
<proteinExistence type="predicted"/>
<dbReference type="AlphaFoldDB" id="A0A8T0CAW6"/>
<comment type="caution">
    <text evidence="1">The sequence shown here is derived from an EMBL/GenBank/DDBJ whole genome shotgun (WGS) entry which is preliminary data.</text>
</comment>